<protein>
    <recommendedName>
        <fullName evidence="4">Ribosomal protein L9 domain-containing protein</fullName>
    </recommendedName>
</protein>
<dbReference type="SUPFAM" id="SSF55658">
    <property type="entry name" value="L9 N-domain-like"/>
    <property type="match status" value="1"/>
</dbReference>
<accession>A0A6A6R6Z8</accession>
<dbReference type="GO" id="GO:0005840">
    <property type="term" value="C:ribosome"/>
    <property type="evidence" value="ECO:0007669"/>
    <property type="project" value="UniProtKB-KW"/>
</dbReference>
<dbReference type="InterPro" id="IPR000244">
    <property type="entry name" value="Ribosomal_bL9"/>
</dbReference>
<proteinExistence type="inferred from homology"/>
<feature type="domain" description="Ribosomal protein L9" evidence="4">
    <location>
        <begin position="53"/>
        <end position="97"/>
    </location>
</feature>
<evidence type="ECO:0000256" key="2">
    <source>
        <dbReference type="ARBA" id="ARBA00022980"/>
    </source>
</evidence>
<evidence type="ECO:0000313" key="6">
    <source>
        <dbReference type="Proteomes" id="UP000799750"/>
    </source>
</evidence>
<dbReference type="EMBL" id="MU004183">
    <property type="protein sequence ID" value="KAF2500144.1"/>
    <property type="molecule type" value="Genomic_DNA"/>
</dbReference>
<dbReference type="OrthoDB" id="5555409at2759"/>
<keyword evidence="6" id="KW-1185">Reference proteome</keyword>
<dbReference type="PANTHER" id="PTHR21368">
    <property type="entry name" value="50S RIBOSOMAL PROTEIN L9"/>
    <property type="match status" value="1"/>
</dbReference>
<gene>
    <name evidence="5" type="ORF">BU16DRAFT_534771</name>
</gene>
<comment type="similarity">
    <text evidence="1">Belongs to the bacterial ribosomal protein bL9 family.</text>
</comment>
<dbReference type="Pfam" id="PF01281">
    <property type="entry name" value="Ribosomal_L9_N"/>
    <property type="match status" value="1"/>
</dbReference>
<dbReference type="Gene3D" id="3.40.5.10">
    <property type="entry name" value="Ribosomal protein L9, N-terminal domain"/>
    <property type="match status" value="1"/>
</dbReference>
<evidence type="ECO:0000256" key="1">
    <source>
        <dbReference type="ARBA" id="ARBA00010605"/>
    </source>
</evidence>
<keyword evidence="2" id="KW-0689">Ribosomal protein</keyword>
<dbReference type="InterPro" id="IPR009027">
    <property type="entry name" value="Ribosomal_bL9/RNase_H1_N"/>
</dbReference>
<dbReference type="GO" id="GO:0003735">
    <property type="term" value="F:structural constituent of ribosome"/>
    <property type="evidence" value="ECO:0007669"/>
    <property type="project" value="InterPro"/>
</dbReference>
<dbReference type="GO" id="GO:1990904">
    <property type="term" value="C:ribonucleoprotein complex"/>
    <property type="evidence" value="ECO:0007669"/>
    <property type="project" value="UniProtKB-KW"/>
</dbReference>
<dbReference type="Proteomes" id="UP000799750">
    <property type="component" value="Unassembled WGS sequence"/>
</dbReference>
<organism evidence="5 6">
    <name type="scientific">Lophium mytilinum</name>
    <dbReference type="NCBI Taxonomy" id="390894"/>
    <lineage>
        <taxon>Eukaryota</taxon>
        <taxon>Fungi</taxon>
        <taxon>Dikarya</taxon>
        <taxon>Ascomycota</taxon>
        <taxon>Pezizomycotina</taxon>
        <taxon>Dothideomycetes</taxon>
        <taxon>Pleosporomycetidae</taxon>
        <taxon>Mytilinidiales</taxon>
        <taxon>Mytilinidiaceae</taxon>
        <taxon>Lophium</taxon>
    </lineage>
</organism>
<evidence type="ECO:0000259" key="4">
    <source>
        <dbReference type="Pfam" id="PF01281"/>
    </source>
</evidence>
<evidence type="ECO:0000313" key="5">
    <source>
        <dbReference type="EMBL" id="KAF2500144.1"/>
    </source>
</evidence>
<name>A0A6A6R6Z8_9PEZI</name>
<dbReference type="InterPro" id="IPR036935">
    <property type="entry name" value="Ribosomal_bL9_N_sf"/>
</dbReference>
<sequence length="276" mass="30522">MPPMASIARSSLLPQCASCTRRFTRVGLDGWGSLQQQVRGKQKLVKPADIAVVKLLKNVKGYGRRGTYIPISPAMMRNHWFPQGKASYVLPDQLKELKRQKVAIERDFEFGIEQPKVEKTEEEVELEAQHYVRPVEIELLSPERSMELITIFTPSTIDFVRQPIEDDNSSSDASLGASDSADILAAAEKAEKKASGMVGIYGSVTTADVATSIRQSLANNDEAARVTLAENEIRFVEGLVDGETSRVKHLGKFKVEIQVKGAEQPLLRSVCVLPQK</sequence>
<evidence type="ECO:0000256" key="3">
    <source>
        <dbReference type="ARBA" id="ARBA00023274"/>
    </source>
</evidence>
<dbReference type="AlphaFoldDB" id="A0A6A6R6Z8"/>
<keyword evidence="3" id="KW-0687">Ribonucleoprotein</keyword>
<dbReference type="GO" id="GO:0006412">
    <property type="term" value="P:translation"/>
    <property type="evidence" value="ECO:0007669"/>
    <property type="project" value="InterPro"/>
</dbReference>
<dbReference type="InterPro" id="IPR020070">
    <property type="entry name" value="Ribosomal_bL9_N"/>
</dbReference>
<reference evidence="5" key="1">
    <citation type="journal article" date="2020" name="Stud. Mycol.">
        <title>101 Dothideomycetes genomes: a test case for predicting lifestyles and emergence of pathogens.</title>
        <authorList>
            <person name="Haridas S."/>
            <person name="Albert R."/>
            <person name="Binder M."/>
            <person name="Bloem J."/>
            <person name="Labutti K."/>
            <person name="Salamov A."/>
            <person name="Andreopoulos B."/>
            <person name="Baker S."/>
            <person name="Barry K."/>
            <person name="Bills G."/>
            <person name="Bluhm B."/>
            <person name="Cannon C."/>
            <person name="Castanera R."/>
            <person name="Culley D."/>
            <person name="Daum C."/>
            <person name="Ezra D."/>
            <person name="Gonzalez J."/>
            <person name="Henrissat B."/>
            <person name="Kuo A."/>
            <person name="Liang C."/>
            <person name="Lipzen A."/>
            <person name="Lutzoni F."/>
            <person name="Magnuson J."/>
            <person name="Mondo S."/>
            <person name="Nolan M."/>
            <person name="Ohm R."/>
            <person name="Pangilinan J."/>
            <person name="Park H.-J."/>
            <person name="Ramirez L."/>
            <person name="Alfaro M."/>
            <person name="Sun H."/>
            <person name="Tritt A."/>
            <person name="Yoshinaga Y."/>
            <person name="Zwiers L.-H."/>
            <person name="Turgeon B."/>
            <person name="Goodwin S."/>
            <person name="Spatafora J."/>
            <person name="Crous P."/>
            <person name="Grigoriev I."/>
        </authorList>
    </citation>
    <scope>NUCLEOTIDE SEQUENCE</scope>
    <source>
        <strain evidence="5">CBS 269.34</strain>
    </source>
</reference>